<organism evidence="2 3">
    <name type="scientific">Clitoria ternatea</name>
    <name type="common">Butterfly pea</name>
    <dbReference type="NCBI Taxonomy" id="43366"/>
    <lineage>
        <taxon>Eukaryota</taxon>
        <taxon>Viridiplantae</taxon>
        <taxon>Streptophyta</taxon>
        <taxon>Embryophyta</taxon>
        <taxon>Tracheophyta</taxon>
        <taxon>Spermatophyta</taxon>
        <taxon>Magnoliopsida</taxon>
        <taxon>eudicotyledons</taxon>
        <taxon>Gunneridae</taxon>
        <taxon>Pentapetalae</taxon>
        <taxon>rosids</taxon>
        <taxon>fabids</taxon>
        <taxon>Fabales</taxon>
        <taxon>Fabaceae</taxon>
        <taxon>Papilionoideae</taxon>
        <taxon>50 kb inversion clade</taxon>
        <taxon>NPAAA clade</taxon>
        <taxon>indigoferoid/millettioid clade</taxon>
        <taxon>Phaseoleae</taxon>
        <taxon>Clitoria</taxon>
    </lineage>
</organism>
<comment type="caution">
    <text evidence="2">The sequence shown here is derived from an EMBL/GenBank/DDBJ whole genome shotgun (WGS) entry which is preliminary data.</text>
</comment>
<name>A0AAN9J9S0_CLITE</name>
<evidence type="ECO:0000256" key="1">
    <source>
        <dbReference type="SAM" id="Phobius"/>
    </source>
</evidence>
<keyword evidence="1" id="KW-0812">Transmembrane</keyword>
<evidence type="ECO:0000313" key="3">
    <source>
        <dbReference type="Proteomes" id="UP001359559"/>
    </source>
</evidence>
<keyword evidence="1" id="KW-0472">Membrane</keyword>
<proteinExistence type="predicted"/>
<feature type="transmembrane region" description="Helical" evidence="1">
    <location>
        <begin position="180"/>
        <end position="201"/>
    </location>
</feature>
<dbReference type="PANTHER" id="PTHR34953">
    <property type="entry name" value="ALPHA/BETA HYDROLASE RELATED PROTEIN"/>
    <property type="match status" value="1"/>
</dbReference>
<keyword evidence="1" id="KW-1133">Transmembrane helix</keyword>
<dbReference type="PANTHER" id="PTHR34953:SF1">
    <property type="entry name" value="ALPHA_BETA HYDROLASE RELATED PROTEIN"/>
    <property type="match status" value="1"/>
</dbReference>
<reference evidence="2 3" key="1">
    <citation type="submission" date="2024-01" db="EMBL/GenBank/DDBJ databases">
        <title>The genomes of 5 underutilized Papilionoideae crops provide insights into root nodulation and disease resistance.</title>
        <authorList>
            <person name="Yuan L."/>
        </authorList>
    </citation>
    <scope>NUCLEOTIDE SEQUENCE [LARGE SCALE GENOMIC DNA]</scope>
    <source>
        <strain evidence="2">LY-2023</strain>
        <tissue evidence="2">Leaf</tissue>
    </source>
</reference>
<dbReference type="Proteomes" id="UP001359559">
    <property type="component" value="Unassembled WGS sequence"/>
</dbReference>
<evidence type="ECO:0000313" key="2">
    <source>
        <dbReference type="EMBL" id="KAK7294121.1"/>
    </source>
</evidence>
<sequence length="282" mass="31639">MAHESSPAENSMLVSDYRSLYFLRRGCYRLPCLFGGGGDDQGRAMLPREASELHSDGFFHGRIGGIAGGDVTTCGRDGDRRVDALRFDPQLHLRQVLQHHRAFSSLRFQEFLDGYSHCVYSIYDGPTFSHGPYLGTVTLCSFLSIVLLSVKACLFTANSQIEVEASVSLKRQKLHLKKSWGMLVLFLSSVVFALGHTVVAYRTRCRARRKLLFHRVNPEAVISSKNVFSGYPKVPRSPTPSGGEPPKVTMKQDADLLGQLVMKNFWSNYLWIQIAYSSHFKV</sequence>
<gene>
    <name evidence="2" type="ORF">RJT34_17004</name>
</gene>
<accession>A0AAN9J9S0</accession>
<keyword evidence="3" id="KW-1185">Reference proteome</keyword>
<dbReference type="AlphaFoldDB" id="A0AAN9J9S0"/>
<protein>
    <submittedName>
        <fullName evidence="2">Uncharacterized protein</fullName>
    </submittedName>
</protein>
<dbReference type="EMBL" id="JAYKXN010000004">
    <property type="protein sequence ID" value="KAK7294121.1"/>
    <property type="molecule type" value="Genomic_DNA"/>
</dbReference>